<feature type="transmembrane region" description="Helical" evidence="5">
    <location>
        <begin position="159"/>
        <end position="181"/>
    </location>
</feature>
<dbReference type="EMBL" id="JAPZBU010000006">
    <property type="protein sequence ID" value="KAJ5398057.1"/>
    <property type="molecule type" value="Genomic_DNA"/>
</dbReference>
<dbReference type="InterPro" id="IPR007568">
    <property type="entry name" value="RTA1"/>
</dbReference>
<dbReference type="RefSeq" id="XP_056490109.1">
    <property type="nucleotide sequence ID" value="XM_056630807.1"/>
</dbReference>
<dbReference type="Proteomes" id="UP001147747">
    <property type="component" value="Unassembled WGS sequence"/>
</dbReference>
<keyword evidence="7" id="KW-1185">Reference proteome</keyword>
<feature type="transmembrane region" description="Helical" evidence="5">
    <location>
        <begin position="240"/>
        <end position="261"/>
    </location>
</feature>
<reference evidence="6" key="1">
    <citation type="submission" date="2022-12" db="EMBL/GenBank/DDBJ databases">
        <authorList>
            <person name="Petersen C."/>
        </authorList>
    </citation>
    <scope>NUCLEOTIDE SEQUENCE</scope>
    <source>
        <strain evidence="6">IBT 29677</strain>
    </source>
</reference>
<evidence type="ECO:0000256" key="1">
    <source>
        <dbReference type="ARBA" id="ARBA00004141"/>
    </source>
</evidence>
<feature type="transmembrane region" description="Helical" evidence="5">
    <location>
        <begin position="41"/>
        <end position="63"/>
    </location>
</feature>
<proteinExistence type="predicted"/>
<dbReference type="PANTHER" id="PTHR31465">
    <property type="entry name" value="PROTEIN RTA1-RELATED"/>
    <property type="match status" value="1"/>
</dbReference>
<evidence type="ECO:0000256" key="3">
    <source>
        <dbReference type="ARBA" id="ARBA00022989"/>
    </source>
</evidence>
<dbReference type="PANTHER" id="PTHR31465:SF1">
    <property type="entry name" value="PROTEIN RTA1-RELATED"/>
    <property type="match status" value="1"/>
</dbReference>
<reference evidence="6" key="2">
    <citation type="journal article" date="2023" name="IMA Fungus">
        <title>Comparative genomic study of the Penicillium genus elucidates a diverse pangenome and 15 lateral gene transfer events.</title>
        <authorList>
            <person name="Petersen C."/>
            <person name="Sorensen T."/>
            <person name="Nielsen M.R."/>
            <person name="Sondergaard T.E."/>
            <person name="Sorensen J.L."/>
            <person name="Fitzpatrick D.A."/>
            <person name="Frisvad J.C."/>
            <person name="Nielsen K.L."/>
        </authorList>
    </citation>
    <scope>NUCLEOTIDE SEQUENCE</scope>
    <source>
        <strain evidence="6">IBT 29677</strain>
    </source>
</reference>
<evidence type="ECO:0000313" key="7">
    <source>
        <dbReference type="Proteomes" id="UP001147747"/>
    </source>
</evidence>
<comment type="subcellular location">
    <subcellularLocation>
        <location evidence="1">Membrane</location>
        <topology evidence="1">Multi-pass membrane protein</topology>
    </subcellularLocation>
</comment>
<feature type="transmembrane region" description="Helical" evidence="5">
    <location>
        <begin position="75"/>
        <end position="96"/>
    </location>
</feature>
<dbReference type="OrthoDB" id="3358017at2759"/>
<evidence type="ECO:0000256" key="2">
    <source>
        <dbReference type="ARBA" id="ARBA00022692"/>
    </source>
</evidence>
<name>A0A9X0BAR9_9EURO</name>
<evidence type="ECO:0000256" key="4">
    <source>
        <dbReference type="ARBA" id="ARBA00023136"/>
    </source>
</evidence>
<evidence type="ECO:0000313" key="6">
    <source>
        <dbReference type="EMBL" id="KAJ5398057.1"/>
    </source>
</evidence>
<gene>
    <name evidence="6" type="ORF">N7509_006170</name>
</gene>
<feature type="transmembrane region" description="Helical" evidence="5">
    <location>
        <begin position="202"/>
        <end position="220"/>
    </location>
</feature>
<comment type="caution">
    <text evidence="6">The sequence shown here is derived from an EMBL/GenBank/DDBJ whole genome shotgun (WGS) entry which is preliminary data.</text>
</comment>
<keyword evidence="2 5" id="KW-0812">Transmembrane</keyword>
<feature type="transmembrane region" description="Helical" evidence="5">
    <location>
        <begin position="16"/>
        <end position="34"/>
    </location>
</feature>
<organism evidence="6 7">
    <name type="scientific">Penicillium cosmopolitanum</name>
    <dbReference type="NCBI Taxonomy" id="1131564"/>
    <lineage>
        <taxon>Eukaryota</taxon>
        <taxon>Fungi</taxon>
        <taxon>Dikarya</taxon>
        <taxon>Ascomycota</taxon>
        <taxon>Pezizomycotina</taxon>
        <taxon>Eurotiomycetes</taxon>
        <taxon>Eurotiomycetidae</taxon>
        <taxon>Eurotiales</taxon>
        <taxon>Aspergillaceae</taxon>
        <taxon>Penicillium</taxon>
    </lineage>
</organism>
<protein>
    <submittedName>
        <fullName evidence="6">Uncharacterized protein</fullName>
    </submittedName>
</protein>
<evidence type="ECO:0000256" key="5">
    <source>
        <dbReference type="SAM" id="Phobius"/>
    </source>
</evidence>
<feature type="transmembrane region" description="Helical" evidence="5">
    <location>
        <begin position="117"/>
        <end position="139"/>
    </location>
</feature>
<dbReference type="AlphaFoldDB" id="A0A9X0BAR9"/>
<sequence>MASDDNLYEYYKPNKIVAIVFAAIFLATSVIHTWKIFTTRQWFGIAILLGGLFEFVGLLARAYGHDHLDKLPPYIVQMVLILLAPILYAAGVYMFFGRLVVASGHPKLSLIRVNWETKIFVTGDILCFLVQAFGAVSLANLVNSHDSDTAHKVDVAKNVILAGLALQVILFLVFLVSSVIFHIRVSKRHIAKSVDPTLRLQLMIYSIYATGVLITGRNIYRLIEYKSGNGGYLQENEWPQYGLDVGLMAIYMVITFFWYFADTKARANNPGKYGRVPEDQAAWSGNINDDSFPLNHPNAYESGYANGPHLPPPQVAAYNNTAYNPAYDHNNPGYSHA</sequence>
<accession>A0A9X0BAR9</accession>
<keyword evidence="3 5" id="KW-1133">Transmembrane helix</keyword>
<keyword evidence="4 5" id="KW-0472">Membrane</keyword>
<dbReference type="Pfam" id="PF04479">
    <property type="entry name" value="RTA1"/>
    <property type="match status" value="1"/>
</dbReference>
<dbReference type="GeneID" id="81369787"/>
<dbReference type="GO" id="GO:0016020">
    <property type="term" value="C:membrane"/>
    <property type="evidence" value="ECO:0007669"/>
    <property type="project" value="UniProtKB-SubCell"/>
</dbReference>